<gene>
    <name evidence="1" type="ORF">DI598_13125</name>
</gene>
<dbReference type="SUPFAM" id="SSF52540">
    <property type="entry name" value="P-loop containing nucleoside triphosphate hydrolases"/>
    <property type="match status" value="1"/>
</dbReference>
<protein>
    <recommendedName>
        <fullName evidence="3">Sulfotransferase family protein</fullName>
    </recommendedName>
</protein>
<evidence type="ECO:0000313" key="2">
    <source>
        <dbReference type="Proteomes" id="UP000249645"/>
    </source>
</evidence>
<reference evidence="1 2" key="1">
    <citation type="submission" date="2017-11" db="EMBL/GenBank/DDBJ databases">
        <title>Infants hospitalized years apart are colonized by the same room-sourced microbial strains.</title>
        <authorList>
            <person name="Brooks B."/>
            <person name="Olm M.R."/>
            <person name="Firek B.A."/>
            <person name="Baker R."/>
            <person name="Thomas B.C."/>
            <person name="Morowitz M.J."/>
            <person name="Banfield J.F."/>
        </authorList>
    </citation>
    <scope>NUCLEOTIDE SEQUENCE [LARGE SCALE GENOMIC DNA]</scope>
    <source>
        <strain evidence="1">S2_009_000_R2_76</strain>
    </source>
</reference>
<accession>A0A2W5ESU0</accession>
<dbReference type="EMBL" id="QFOI01000259">
    <property type="protein sequence ID" value="PZP45553.1"/>
    <property type="molecule type" value="Genomic_DNA"/>
</dbReference>
<name>A0A2W5ESU0_9SPHI</name>
<organism evidence="1 2">
    <name type="scientific">Pseudopedobacter saltans</name>
    <dbReference type="NCBI Taxonomy" id="151895"/>
    <lineage>
        <taxon>Bacteria</taxon>
        <taxon>Pseudomonadati</taxon>
        <taxon>Bacteroidota</taxon>
        <taxon>Sphingobacteriia</taxon>
        <taxon>Sphingobacteriales</taxon>
        <taxon>Sphingobacteriaceae</taxon>
        <taxon>Pseudopedobacter</taxon>
    </lineage>
</organism>
<proteinExistence type="predicted"/>
<evidence type="ECO:0000313" key="1">
    <source>
        <dbReference type="EMBL" id="PZP45553.1"/>
    </source>
</evidence>
<dbReference type="Gene3D" id="3.40.50.300">
    <property type="entry name" value="P-loop containing nucleotide triphosphate hydrolases"/>
    <property type="match status" value="1"/>
</dbReference>
<dbReference type="AlphaFoldDB" id="A0A2W5ESU0"/>
<dbReference type="InterPro" id="IPR027417">
    <property type="entry name" value="P-loop_NTPase"/>
</dbReference>
<dbReference type="Proteomes" id="UP000249645">
    <property type="component" value="Unassembled WGS sequence"/>
</dbReference>
<sequence>MSIFIVIGMARSGTSFLTGWLNEIGISMGRIFLQPDEIMNEKGFYEDLSFSNIQRSVNDFNEDLNIDDLRACPEYKLRFNQEQFTSAMNLLQERDQDNHDWGWKITAETYRVLSSFWIPALNACDRLSKANFVVAFRHYNKSVGSLMRVKYLKRKKESPLSGWKFKWLSINRSKNANFFLKEWIEANREILQYRKDNPSANIIFTNTDYLLAKNTKIFEAINAQSTRPLEYISPKDLYDTKLMDRPIDLRFHLDANLKEEADAIYNQLVELMNTQKQLK</sequence>
<comment type="caution">
    <text evidence="1">The sequence shown here is derived from an EMBL/GenBank/DDBJ whole genome shotgun (WGS) entry which is preliminary data.</text>
</comment>
<evidence type="ECO:0008006" key="3">
    <source>
        <dbReference type="Google" id="ProtNLM"/>
    </source>
</evidence>